<proteinExistence type="predicted"/>
<feature type="non-terminal residue" evidence="1">
    <location>
        <position position="1"/>
    </location>
</feature>
<accession>A0A9W7W3M7</accession>
<evidence type="ECO:0000313" key="2">
    <source>
        <dbReference type="Proteomes" id="UP001138500"/>
    </source>
</evidence>
<organism evidence="1 2">
    <name type="scientific">Teratosphaeria destructans</name>
    <dbReference type="NCBI Taxonomy" id="418781"/>
    <lineage>
        <taxon>Eukaryota</taxon>
        <taxon>Fungi</taxon>
        <taxon>Dikarya</taxon>
        <taxon>Ascomycota</taxon>
        <taxon>Pezizomycotina</taxon>
        <taxon>Dothideomycetes</taxon>
        <taxon>Dothideomycetidae</taxon>
        <taxon>Mycosphaerellales</taxon>
        <taxon>Teratosphaeriaceae</taxon>
        <taxon>Teratosphaeria</taxon>
    </lineage>
</organism>
<reference evidence="1 2" key="2">
    <citation type="journal article" date="2021" name="Curr. Genet.">
        <title>Genetic response to nitrogen starvation in the aggressive Eucalyptus foliar pathogen Teratosphaeria destructans.</title>
        <authorList>
            <person name="Havenga M."/>
            <person name="Wingfield B.D."/>
            <person name="Wingfield M.J."/>
            <person name="Dreyer L.L."/>
            <person name="Roets F."/>
            <person name="Aylward J."/>
        </authorList>
    </citation>
    <scope>NUCLEOTIDE SEQUENCE [LARGE SCALE GENOMIC DNA]</scope>
    <source>
        <strain evidence="1">CMW44962</strain>
    </source>
</reference>
<sequence>VAQRADELGREVPGEACGEPALAVFVAEGLEGGGVGEAHGSHRVPGLGGVGVGVEERDEVRVSVLGLEVGEDGDLVVQVRLGVWVGGRGFGDLEVGAEVSQGGGSWFVAG</sequence>
<comment type="caution">
    <text evidence="1">The sequence shown here is derived from an EMBL/GenBank/DDBJ whole genome shotgun (WGS) entry which is preliminary data.</text>
</comment>
<dbReference type="AlphaFoldDB" id="A0A9W7W3M7"/>
<keyword evidence="2" id="KW-1185">Reference proteome</keyword>
<protein>
    <submittedName>
        <fullName evidence="1">Uncharacterized protein</fullName>
    </submittedName>
</protein>
<evidence type="ECO:0000313" key="1">
    <source>
        <dbReference type="EMBL" id="KAH9830398.1"/>
    </source>
</evidence>
<dbReference type="Proteomes" id="UP001138500">
    <property type="component" value="Unassembled WGS sequence"/>
</dbReference>
<name>A0A9W7W3M7_9PEZI</name>
<reference evidence="1 2" key="1">
    <citation type="journal article" date="2018" name="IMA Fungus">
        <title>IMA Genome-F 10: Nine draft genome sequences of Claviceps purpurea s.lat., including C. arundinis, C. humidiphila, and C. cf. spartinae, pseudomolecules for the pitch canker pathogen Fusarium circinatum, draft genome of Davidsoniella eucalypti, Grosmannia galeiformis, Quambalaria eucalypti, and Teratosphaeria destructans.</title>
        <authorList>
            <person name="Wingfield B.D."/>
            <person name="Liu M."/>
            <person name="Nguyen H.D."/>
            <person name="Lane F.A."/>
            <person name="Morgan S.W."/>
            <person name="De Vos L."/>
            <person name="Wilken P.M."/>
            <person name="Duong T.A."/>
            <person name="Aylward J."/>
            <person name="Coetzee M.P."/>
            <person name="Dadej K."/>
            <person name="De Beer Z.W."/>
            <person name="Findlay W."/>
            <person name="Havenga M."/>
            <person name="Kolarik M."/>
            <person name="Menzies J.G."/>
            <person name="Naidoo K."/>
            <person name="Pochopski O."/>
            <person name="Shoukouhi P."/>
            <person name="Santana Q.C."/>
            <person name="Seifert K.A."/>
            <person name="Soal N."/>
            <person name="Steenkamp E.T."/>
            <person name="Tatham C.T."/>
            <person name="van der Nest M.A."/>
            <person name="Wingfield M.J."/>
        </authorList>
    </citation>
    <scope>NUCLEOTIDE SEQUENCE [LARGE SCALE GENOMIC DNA]</scope>
    <source>
        <strain evidence="1">CMW44962</strain>
    </source>
</reference>
<gene>
    <name evidence="1" type="ORF">Tdes44962_MAKER09054</name>
</gene>
<dbReference type="EMBL" id="RIBY02001279">
    <property type="protein sequence ID" value="KAH9830398.1"/>
    <property type="molecule type" value="Genomic_DNA"/>
</dbReference>